<dbReference type="InterPro" id="IPR019381">
    <property type="entry name" value="PACS1/2_C"/>
</dbReference>
<feature type="domain" description="Phosphofurin acidic cluster sorting protein 1/2 C-terminal" evidence="4">
    <location>
        <begin position="558"/>
        <end position="957"/>
    </location>
</feature>
<feature type="region of interest" description="Disordered" evidence="3">
    <location>
        <begin position="772"/>
        <end position="825"/>
    </location>
</feature>
<proteinExistence type="inferred from homology"/>
<dbReference type="Proteomes" id="UP000550707">
    <property type="component" value="Unassembled WGS sequence"/>
</dbReference>
<dbReference type="GO" id="GO:0072659">
    <property type="term" value="P:protein localization to plasma membrane"/>
    <property type="evidence" value="ECO:0007669"/>
    <property type="project" value="TreeGrafter"/>
</dbReference>
<sequence length="957" mass="105131">MVQASASSSRTGSQAGAPAALNRTVPVGQFPDWEVDVSCPTCVPRLCSLTVKKLVVCGDLGRELQSAVIAIRMQGSKHILRSQKIMLPPSGHGENDLTLTFSLRYPHILKGEGNKLEIILQRRKRSKMRTLLNCKMVAYKTLATGTINMAEVMQQPLEGDQVLSLCSSPKDANPKVAEIWIFSLTSQPIEHEDCAMQAGPIAKATNKYEGNESFHSGQEDRKNTSCGQDLEKDDMDSGKPNKQWQSSVETTSMIKHQSFWPNDVGLLPRLTVSQEVLDSEQDTGEHGPRMEEDLNLINITLEYSSDSGPETEDDDGTLSTPKSQVQKYIESLSQTSLHTESGSFQSAWSLKEPPSPASVPAKMWSSGGQQPSDSISEPVAHSTPTPTGSDLWSDDSISSTPETKLEPYIEYLSQSTLETDTDSIQSAQSHMEPLSPTNAPEMWAPGGQQLDDSFANSVSHSTASPEEQPAQPEDSPEAETSMEDKFTKTLQASRLLRKPESLMSPSTQLEGKQANHGGQSMSLMGDQQAGPLDELSNSQNNKTCPDPQSQLQVPKKTVHDQLRAILYPYDQLPDHVIVINTSDWQGQFLWDVLQQQNLPVVGTCSESDLQVAFSTIVSQMERYSQHHARPRVPMKIAVVGAQHYLSAVLRLCVEQLSPKMPELQAYLCFQVLPLGSHPVPWYLGSVDDHDNNFFPDRAWRDLFTKLEAQSTELDKQDIAFAVTRYLVGASCVHQLPIAQAKLTYKPKSPDEQSSQRFIPFLGLVKVETVEPSSATSGDSANAAPSCSSVLSSTLPSTSPAAKEASHSPSSSPSVSGNSSRSQGVCTEPMELQVDYWTAAQPTDKERDAEDRDLPTATNMLKDTFQSLQVSRLPSRGEARATPSLSMSVITKDQDTEEEDVEAQSQCIEGISRLVCTAQHQQNVQHVRIDGVEWKDVQSLQLDAQWSSHVQHFPVCLF</sequence>
<evidence type="ECO:0000313" key="7">
    <source>
        <dbReference type="Proteomes" id="UP000550707"/>
    </source>
</evidence>
<protein>
    <recommendedName>
        <fullName evidence="8">Phosphofurin acidic cluster sorting protein 2</fullName>
    </recommendedName>
</protein>
<evidence type="ECO:0008006" key="8">
    <source>
        <dbReference type="Google" id="ProtNLM"/>
    </source>
</evidence>
<evidence type="ECO:0000259" key="5">
    <source>
        <dbReference type="Pfam" id="PF25332"/>
    </source>
</evidence>
<dbReference type="Pfam" id="PF10254">
    <property type="entry name" value="Pacs-1"/>
    <property type="match status" value="1"/>
</dbReference>
<dbReference type="AlphaFoldDB" id="A0A7J8D0W0"/>
<dbReference type="InParanoid" id="A0A7J8D0W0"/>
<feature type="region of interest" description="Disordered" evidence="3">
    <location>
        <begin position="304"/>
        <end position="327"/>
    </location>
</feature>
<feature type="region of interest" description="Disordered" evidence="3">
    <location>
        <begin position="343"/>
        <end position="554"/>
    </location>
</feature>
<keyword evidence="2" id="KW-0597">Phosphoprotein</keyword>
<dbReference type="PANTHER" id="PTHR13280">
    <property type="entry name" value="PHOSPHOFURIN ACIDIC CLUSTER SORTING PROTEIN"/>
    <property type="match status" value="1"/>
</dbReference>
<feature type="compositionally biased region" description="Polar residues" evidence="3">
    <location>
        <begin position="503"/>
        <end position="522"/>
    </location>
</feature>
<evidence type="ECO:0000259" key="4">
    <source>
        <dbReference type="Pfam" id="PF10254"/>
    </source>
</evidence>
<evidence type="ECO:0000256" key="2">
    <source>
        <dbReference type="ARBA" id="ARBA00022553"/>
    </source>
</evidence>
<comment type="similarity">
    <text evidence="1">Belongs to the PACS family.</text>
</comment>
<evidence type="ECO:0000256" key="1">
    <source>
        <dbReference type="ARBA" id="ARBA00008590"/>
    </source>
</evidence>
<accession>A0A7J8D0W0</accession>
<feature type="compositionally biased region" description="Polar residues" evidence="3">
    <location>
        <begin position="450"/>
        <end position="465"/>
    </location>
</feature>
<feature type="compositionally biased region" description="Polar residues" evidence="3">
    <location>
        <begin position="382"/>
        <end position="402"/>
    </location>
</feature>
<dbReference type="PANTHER" id="PTHR13280:SF15">
    <property type="entry name" value="PHOSPHOFURIN ACIDIC CLUSTER SORTING PROTEIN 2"/>
    <property type="match status" value="1"/>
</dbReference>
<dbReference type="InterPro" id="IPR057541">
    <property type="entry name" value="PACS1/2_N"/>
</dbReference>
<gene>
    <name evidence="6" type="ORF">HJG59_013763</name>
</gene>
<evidence type="ECO:0000313" key="6">
    <source>
        <dbReference type="EMBL" id="KAF6416705.1"/>
    </source>
</evidence>
<comment type="caution">
    <text evidence="6">The sequence shown here is derived from an EMBL/GenBank/DDBJ whole genome shotgun (WGS) entry which is preliminary data.</text>
</comment>
<keyword evidence="7" id="KW-1185">Reference proteome</keyword>
<feature type="compositionally biased region" description="Polar residues" evidence="3">
    <location>
        <begin position="317"/>
        <end position="327"/>
    </location>
</feature>
<dbReference type="EMBL" id="JACASF010000019">
    <property type="protein sequence ID" value="KAF6416705.1"/>
    <property type="molecule type" value="Genomic_DNA"/>
</dbReference>
<feature type="compositionally biased region" description="Polar residues" evidence="3">
    <location>
        <begin position="366"/>
        <end position="375"/>
    </location>
</feature>
<organism evidence="6 7">
    <name type="scientific">Molossus molossus</name>
    <name type="common">Pallas' mastiff bat</name>
    <name type="synonym">Vespertilio molossus</name>
    <dbReference type="NCBI Taxonomy" id="27622"/>
    <lineage>
        <taxon>Eukaryota</taxon>
        <taxon>Metazoa</taxon>
        <taxon>Chordata</taxon>
        <taxon>Craniata</taxon>
        <taxon>Vertebrata</taxon>
        <taxon>Euteleostomi</taxon>
        <taxon>Mammalia</taxon>
        <taxon>Eutheria</taxon>
        <taxon>Laurasiatheria</taxon>
        <taxon>Chiroptera</taxon>
        <taxon>Yangochiroptera</taxon>
        <taxon>Molossidae</taxon>
        <taxon>Molossus</taxon>
    </lineage>
</organism>
<feature type="region of interest" description="Disordered" evidence="3">
    <location>
        <begin position="210"/>
        <end position="249"/>
    </location>
</feature>
<feature type="compositionally biased region" description="Basic and acidic residues" evidence="3">
    <location>
        <begin position="210"/>
        <end position="223"/>
    </location>
</feature>
<dbReference type="GO" id="GO:0044325">
    <property type="term" value="F:transmembrane transporter binding"/>
    <property type="evidence" value="ECO:0007669"/>
    <property type="project" value="TreeGrafter"/>
</dbReference>
<evidence type="ECO:0000256" key="3">
    <source>
        <dbReference type="SAM" id="MobiDB-lite"/>
    </source>
</evidence>
<feature type="compositionally biased region" description="Polar residues" evidence="3">
    <location>
        <begin position="535"/>
        <end position="552"/>
    </location>
</feature>
<feature type="domain" description="Phosphofurin acidic cluster sorting protein 1/2 N-terminal C2" evidence="5">
    <location>
        <begin position="25"/>
        <end position="189"/>
    </location>
</feature>
<name>A0A7J8D0W0_MOLMO</name>
<feature type="compositionally biased region" description="Polar residues" evidence="3">
    <location>
        <begin position="240"/>
        <end position="249"/>
    </location>
</feature>
<feature type="compositionally biased region" description="Low complexity" evidence="3">
    <location>
        <begin position="782"/>
        <end position="821"/>
    </location>
</feature>
<dbReference type="Pfam" id="PF25332">
    <property type="entry name" value="C2_PACS_N"/>
    <property type="match status" value="1"/>
</dbReference>
<feature type="compositionally biased region" description="Polar residues" evidence="3">
    <location>
        <begin position="412"/>
        <end position="429"/>
    </location>
</feature>
<reference evidence="6 7" key="1">
    <citation type="journal article" date="2020" name="Nature">
        <title>Six reference-quality genomes reveal evolution of bat adaptations.</title>
        <authorList>
            <person name="Jebb D."/>
            <person name="Huang Z."/>
            <person name="Pippel M."/>
            <person name="Hughes G.M."/>
            <person name="Lavrichenko K."/>
            <person name="Devanna P."/>
            <person name="Winkler S."/>
            <person name="Jermiin L.S."/>
            <person name="Skirmuntt E.C."/>
            <person name="Katzourakis A."/>
            <person name="Burkitt-Gray L."/>
            <person name="Ray D.A."/>
            <person name="Sullivan K.A.M."/>
            <person name="Roscito J.G."/>
            <person name="Kirilenko B.M."/>
            <person name="Davalos L.M."/>
            <person name="Corthals A.P."/>
            <person name="Power M.L."/>
            <person name="Jones G."/>
            <person name="Ransome R.D."/>
            <person name="Dechmann D.K.N."/>
            <person name="Locatelli A.G."/>
            <person name="Puechmaille S.J."/>
            <person name="Fedrigo O."/>
            <person name="Jarvis E.D."/>
            <person name="Hiller M."/>
            <person name="Vernes S.C."/>
            <person name="Myers E.W."/>
            <person name="Teeling E.C."/>
        </authorList>
    </citation>
    <scope>NUCLEOTIDE SEQUENCE [LARGE SCALE GENOMIC DNA]</scope>
    <source>
        <strain evidence="6">MMolMol1</strain>
        <tissue evidence="6">Muscle</tissue>
    </source>
</reference>